<name>A0A3D9S4Y5_9BACL</name>
<proteinExistence type="predicted"/>
<sequence>MDTFTAISDPNRRHIVELLAEHGSLTATDICGYFTISPQAISQHLKVLREANVVSVEKKAQQRIYRLNEQSIFEVEEWAKRYRQLWSQRFEKLDGLLQARMEQLKNKPRTQSNERDGEQ</sequence>
<dbReference type="PROSITE" id="PS50987">
    <property type="entry name" value="HTH_ARSR_2"/>
    <property type="match status" value="1"/>
</dbReference>
<dbReference type="RefSeq" id="WP_116189832.1">
    <property type="nucleotide sequence ID" value="NZ_QTTN01000016.1"/>
</dbReference>
<dbReference type="Pfam" id="PF01022">
    <property type="entry name" value="HTH_5"/>
    <property type="match status" value="1"/>
</dbReference>
<comment type="caution">
    <text evidence="3">The sequence shown here is derived from an EMBL/GenBank/DDBJ whole genome shotgun (WGS) entry which is preliminary data.</text>
</comment>
<dbReference type="PANTHER" id="PTHR38600:SF1">
    <property type="entry name" value="TRANSCRIPTIONAL REGULATORY PROTEIN"/>
    <property type="match status" value="1"/>
</dbReference>
<evidence type="ECO:0000313" key="3">
    <source>
        <dbReference type="EMBL" id="REE83915.1"/>
    </source>
</evidence>
<dbReference type="InterPro" id="IPR036388">
    <property type="entry name" value="WH-like_DNA-bd_sf"/>
</dbReference>
<dbReference type="EMBL" id="QTTN01000016">
    <property type="protein sequence ID" value="REE83915.1"/>
    <property type="molecule type" value="Genomic_DNA"/>
</dbReference>
<dbReference type="PANTHER" id="PTHR38600">
    <property type="entry name" value="TRANSCRIPTIONAL REGULATORY PROTEIN"/>
    <property type="match status" value="1"/>
</dbReference>
<dbReference type="GO" id="GO:0003677">
    <property type="term" value="F:DNA binding"/>
    <property type="evidence" value="ECO:0007669"/>
    <property type="project" value="UniProtKB-KW"/>
</dbReference>
<dbReference type="NCBIfam" id="NF033788">
    <property type="entry name" value="HTH_metalloreg"/>
    <property type="match status" value="1"/>
</dbReference>
<dbReference type="InterPro" id="IPR001845">
    <property type="entry name" value="HTH_ArsR_DNA-bd_dom"/>
</dbReference>
<dbReference type="OrthoDB" id="9799175at2"/>
<dbReference type="Gene3D" id="1.10.10.10">
    <property type="entry name" value="Winged helix-like DNA-binding domain superfamily/Winged helix DNA-binding domain"/>
    <property type="match status" value="1"/>
</dbReference>
<dbReference type="PRINTS" id="PR00778">
    <property type="entry name" value="HTHARSR"/>
</dbReference>
<feature type="domain" description="HTH arsR-type" evidence="2">
    <location>
        <begin position="1"/>
        <end position="87"/>
    </location>
</feature>
<dbReference type="Proteomes" id="UP000256304">
    <property type="component" value="Unassembled WGS sequence"/>
</dbReference>
<keyword evidence="4" id="KW-1185">Reference proteome</keyword>
<reference evidence="3 4" key="1">
    <citation type="submission" date="2018-08" db="EMBL/GenBank/DDBJ databases">
        <title>Genomic Encyclopedia of Type Strains, Phase III (KMG-III): the genomes of soil and plant-associated and newly described type strains.</title>
        <authorList>
            <person name="Whitman W."/>
        </authorList>
    </citation>
    <scope>NUCLEOTIDE SEQUENCE [LARGE SCALE GENOMIC DNA]</scope>
    <source>
        <strain evidence="3 4">CGMCC 1.10966</strain>
    </source>
</reference>
<dbReference type="InterPro" id="IPR036390">
    <property type="entry name" value="WH_DNA-bd_sf"/>
</dbReference>
<evidence type="ECO:0000313" key="4">
    <source>
        <dbReference type="Proteomes" id="UP000256304"/>
    </source>
</evidence>
<evidence type="ECO:0000256" key="1">
    <source>
        <dbReference type="ARBA" id="ARBA00023125"/>
    </source>
</evidence>
<protein>
    <submittedName>
        <fullName evidence="3">ArsR family transcriptional regulator</fullName>
    </submittedName>
</protein>
<dbReference type="AlphaFoldDB" id="A0A3D9S4Y5"/>
<dbReference type="InterPro" id="IPR011991">
    <property type="entry name" value="ArsR-like_HTH"/>
</dbReference>
<dbReference type="CDD" id="cd00090">
    <property type="entry name" value="HTH_ARSR"/>
    <property type="match status" value="1"/>
</dbReference>
<accession>A0A3D9S4Y5</accession>
<dbReference type="SMART" id="SM00418">
    <property type="entry name" value="HTH_ARSR"/>
    <property type="match status" value="1"/>
</dbReference>
<gene>
    <name evidence="3" type="ORF">A8990_11694</name>
</gene>
<dbReference type="GO" id="GO:0003700">
    <property type="term" value="F:DNA-binding transcription factor activity"/>
    <property type="evidence" value="ECO:0007669"/>
    <property type="project" value="InterPro"/>
</dbReference>
<organism evidence="3 4">
    <name type="scientific">Paenibacillus taihuensis</name>
    <dbReference type="NCBI Taxonomy" id="1156355"/>
    <lineage>
        <taxon>Bacteria</taxon>
        <taxon>Bacillati</taxon>
        <taxon>Bacillota</taxon>
        <taxon>Bacilli</taxon>
        <taxon>Bacillales</taxon>
        <taxon>Paenibacillaceae</taxon>
        <taxon>Paenibacillus</taxon>
    </lineage>
</organism>
<keyword evidence="1" id="KW-0238">DNA-binding</keyword>
<dbReference type="SUPFAM" id="SSF46785">
    <property type="entry name" value="Winged helix' DNA-binding domain"/>
    <property type="match status" value="1"/>
</dbReference>
<evidence type="ECO:0000259" key="2">
    <source>
        <dbReference type="PROSITE" id="PS50987"/>
    </source>
</evidence>